<sequence length="407" mass="46427">MSKETETPRYLSLVVPLKKVGDEAVHKELGNRMERAATTASSLEAEQDSGSGPMCQDTILGGCGAQTRFETTSKQFKLGKIPPLSKGYTLRSGEDNMKLLELMELYTQLSNMLHKNRKSDLATAKAKTVNGERQIQALIDKKKVIILEMSIRSDLHLEDAGDLKRNSLGGNKGRTLQLLKRRHNKITVFLHLLMIHLSVVLDLEKAKDAQAKEIVDLKKRVQKLERNKKSRTTRLKRLRKVGMARRVESSEDKDSLGDHEDATKQGRSIEDIDKDDDVSFVDDTQGRLDDVEMFDTNDLHDDELDVDMPVGEKQEQSAKEREHEVPLKRKDHVALDEDLARNLQAQLEAELIKEERLASSEAYKPEENKDEINIEERSRMFVELMNQRRKIHYGNAMSEERGKEESL</sequence>
<feature type="region of interest" description="Disordered" evidence="1">
    <location>
        <begin position="228"/>
        <end position="276"/>
    </location>
</feature>
<proteinExistence type="predicted"/>
<protein>
    <submittedName>
        <fullName evidence="2">Uncharacterized protein</fullName>
    </submittedName>
</protein>
<reference evidence="2" key="2">
    <citation type="submission" date="2022-01" db="EMBL/GenBank/DDBJ databases">
        <authorList>
            <person name="Yamashiro T."/>
            <person name="Shiraishi A."/>
            <person name="Satake H."/>
            <person name="Nakayama K."/>
        </authorList>
    </citation>
    <scope>NUCLEOTIDE SEQUENCE</scope>
</reference>
<evidence type="ECO:0000256" key="1">
    <source>
        <dbReference type="SAM" id="MobiDB-lite"/>
    </source>
</evidence>
<gene>
    <name evidence="2" type="ORF">Tco_1002718</name>
</gene>
<name>A0ABQ5F792_9ASTR</name>
<evidence type="ECO:0000313" key="3">
    <source>
        <dbReference type="Proteomes" id="UP001151760"/>
    </source>
</evidence>
<dbReference type="Proteomes" id="UP001151760">
    <property type="component" value="Unassembled WGS sequence"/>
</dbReference>
<evidence type="ECO:0000313" key="2">
    <source>
        <dbReference type="EMBL" id="GJT59185.1"/>
    </source>
</evidence>
<feature type="compositionally biased region" description="Basic residues" evidence="1">
    <location>
        <begin position="228"/>
        <end position="243"/>
    </location>
</feature>
<accession>A0ABQ5F792</accession>
<keyword evidence="3" id="KW-1185">Reference proteome</keyword>
<dbReference type="EMBL" id="BQNB010017086">
    <property type="protein sequence ID" value="GJT59185.1"/>
    <property type="molecule type" value="Genomic_DNA"/>
</dbReference>
<organism evidence="2 3">
    <name type="scientific">Tanacetum coccineum</name>
    <dbReference type="NCBI Taxonomy" id="301880"/>
    <lineage>
        <taxon>Eukaryota</taxon>
        <taxon>Viridiplantae</taxon>
        <taxon>Streptophyta</taxon>
        <taxon>Embryophyta</taxon>
        <taxon>Tracheophyta</taxon>
        <taxon>Spermatophyta</taxon>
        <taxon>Magnoliopsida</taxon>
        <taxon>eudicotyledons</taxon>
        <taxon>Gunneridae</taxon>
        <taxon>Pentapetalae</taxon>
        <taxon>asterids</taxon>
        <taxon>campanulids</taxon>
        <taxon>Asterales</taxon>
        <taxon>Asteraceae</taxon>
        <taxon>Asteroideae</taxon>
        <taxon>Anthemideae</taxon>
        <taxon>Anthemidinae</taxon>
        <taxon>Tanacetum</taxon>
    </lineage>
</organism>
<feature type="compositionally biased region" description="Basic and acidic residues" evidence="1">
    <location>
        <begin position="245"/>
        <end position="271"/>
    </location>
</feature>
<reference evidence="2" key="1">
    <citation type="journal article" date="2022" name="Int. J. Mol. Sci.">
        <title>Draft Genome of Tanacetum Coccineum: Genomic Comparison of Closely Related Tanacetum-Family Plants.</title>
        <authorList>
            <person name="Yamashiro T."/>
            <person name="Shiraishi A."/>
            <person name="Nakayama K."/>
            <person name="Satake H."/>
        </authorList>
    </citation>
    <scope>NUCLEOTIDE SEQUENCE</scope>
</reference>
<comment type="caution">
    <text evidence="2">The sequence shown here is derived from an EMBL/GenBank/DDBJ whole genome shotgun (WGS) entry which is preliminary data.</text>
</comment>